<organism evidence="1 2">
    <name type="scientific">Flagellimonas allohymeniacidonis</name>
    <dbReference type="NCBI Taxonomy" id="2517819"/>
    <lineage>
        <taxon>Bacteria</taxon>
        <taxon>Pseudomonadati</taxon>
        <taxon>Bacteroidota</taxon>
        <taxon>Flavobacteriia</taxon>
        <taxon>Flavobacteriales</taxon>
        <taxon>Flavobacteriaceae</taxon>
        <taxon>Flagellimonas</taxon>
    </lineage>
</organism>
<keyword evidence="2" id="KW-1185">Reference proteome</keyword>
<proteinExistence type="predicted"/>
<dbReference type="Proteomes" id="UP000291981">
    <property type="component" value="Unassembled WGS sequence"/>
</dbReference>
<comment type="caution">
    <text evidence="1">The sequence shown here is derived from an EMBL/GenBank/DDBJ whole genome shotgun (WGS) entry which is preliminary data.</text>
</comment>
<gene>
    <name evidence="1" type="ORF">EW142_07980</name>
</gene>
<dbReference type="AlphaFoldDB" id="A0A4Q8QLJ9"/>
<accession>A0A4Q8QLJ9</accession>
<name>A0A4Q8QLJ9_9FLAO</name>
<evidence type="ECO:0000313" key="2">
    <source>
        <dbReference type="Proteomes" id="UP000291981"/>
    </source>
</evidence>
<protein>
    <submittedName>
        <fullName evidence="1">Uncharacterized protein</fullName>
    </submittedName>
</protein>
<dbReference type="EMBL" id="SGIU01000001">
    <property type="protein sequence ID" value="TAI49723.1"/>
    <property type="molecule type" value="Genomic_DNA"/>
</dbReference>
<reference evidence="1 2" key="1">
    <citation type="submission" date="2019-02" db="EMBL/GenBank/DDBJ databases">
        <title>Draft genome sequence of Muricauda sp. 176CP4-71.</title>
        <authorList>
            <person name="Park J.-S."/>
        </authorList>
    </citation>
    <scope>NUCLEOTIDE SEQUENCE [LARGE SCALE GENOMIC DNA]</scope>
    <source>
        <strain evidence="1 2">176CP4-71</strain>
    </source>
</reference>
<dbReference type="OrthoDB" id="1444319at2"/>
<sequence>MKKYIIVSILSIMPMACGIIEDTSEETVTYTYILKNETGIALQIISDFGRIELISNGNSFQCETIANPGYVGGLCSGELEIRIPDSNKGYRCFGLGSESIGLCFVEDRGLFTISNYTVFKEIDTRTYEYILTPELIENAFELPD</sequence>
<dbReference type="RefSeq" id="WP_130612157.1">
    <property type="nucleotide sequence ID" value="NZ_SGIU01000001.1"/>
</dbReference>
<evidence type="ECO:0000313" key="1">
    <source>
        <dbReference type="EMBL" id="TAI49723.1"/>
    </source>
</evidence>